<keyword evidence="4 9" id="KW-0812">Transmembrane</keyword>
<evidence type="ECO:0000256" key="7">
    <source>
        <dbReference type="ARBA" id="ARBA00023065"/>
    </source>
</evidence>
<keyword evidence="5" id="KW-0375">Hydrogen ion transport</keyword>
<keyword evidence="7" id="KW-0406">Ion transport</keyword>
<gene>
    <name evidence="10" type="ORF">B4U79_11758</name>
</gene>
<evidence type="ECO:0000256" key="1">
    <source>
        <dbReference type="ARBA" id="ARBA00004127"/>
    </source>
</evidence>
<feature type="transmembrane region" description="Helical" evidence="9">
    <location>
        <begin position="33"/>
        <end position="55"/>
    </location>
</feature>
<feature type="transmembrane region" description="Helical" evidence="9">
    <location>
        <begin position="6"/>
        <end position="26"/>
    </location>
</feature>
<accession>A0A3S4RA47</accession>
<dbReference type="OrthoDB" id="1508846at2759"/>
<comment type="subcellular location">
    <subcellularLocation>
        <location evidence="1">Endomembrane system</location>
        <topology evidence="1">Multi-pass membrane protein</topology>
    </subcellularLocation>
</comment>
<evidence type="ECO:0000256" key="6">
    <source>
        <dbReference type="ARBA" id="ARBA00022989"/>
    </source>
</evidence>
<organism evidence="10 11">
    <name type="scientific">Dinothrombium tinctorium</name>
    <dbReference type="NCBI Taxonomy" id="1965070"/>
    <lineage>
        <taxon>Eukaryota</taxon>
        <taxon>Metazoa</taxon>
        <taxon>Ecdysozoa</taxon>
        <taxon>Arthropoda</taxon>
        <taxon>Chelicerata</taxon>
        <taxon>Arachnida</taxon>
        <taxon>Acari</taxon>
        <taxon>Acariformes</taxon>
        <taxon>Trombidiformes</taxon>
        <taxon>Prostigmata</taxon>
        <taxon>Anystina</taxon>
        <taxon>Parasitengona</taxon>
        <taxon>Trombidioidea</taxon>
        <taxon>Trombidiidae</taxon>
        <taxon>Dinothrombium</taxon>
    </lineage>
</organism>
<sequence>MAHSFVVWLVFTLLWGAIGGVLPLFIPRSDNRGIVQVMVITTAVCCYVMWLATFLSQLNPLQGPQVSDVTQLLMSKNWNS</sequence>
<name>A0A3S4RA47_9ACAR</name>
<dbReference type="AlphaFoldDB" id="A0A3S4RA47"/>
<dbReference type="GO" id="GO:0046961">
    <property type="term" value="F:proton-transporting ATPase activity, rotational mechanism"/>
    <property type="evidence" value="ECO:0007669"/>
    <property type="project" value="InterPro"/>
</dbReference>
<protein>
    <submittedName>
        <fullName evidence="10">V-type proton ATPase subunit e 2-like protein</fullName>
    </submittedName>
</protein>
<evidence type="ECO:0000256" key="9">
    <source>
        <dbReference type="SAM" id="Phobius"/>
    </source>
</evidence>
<evidence type="ECO:0000256" key="2">
    <source>
        <dbReference type="ARBA" id="ARBA00008328"/>
    </source>
</evidence>
<dbReference type="Proteomes" id="UP000285301">
    <property type="component" value="Unassembled WGS sequence"/>
</dbReference>
<dbReference type="GO" id="GO:0012505">
    <property type="term" value="C:endomembrane system"/>
    <property type="evidence" value="ECO:0007669"/>
    <property type="project" value="UniProtKB-SubCell"/>
</dbReference>
<comment type="caution">
    <text evidence="10">The sequence shown here is derived from an EMBL/GenBank/DDBJ whole genome shotgun (WGS) entry which is preliminary data.</text>
</comment>
<keyword evidence="6 9" id="KW-1133">Transmembrane helix</keyword>
<keyword evidence="11" id="KW-1185">Reference proteome</keyword>
<evidence type="ECO:0000313" key="11">
    <source>
        <dbReference type="Proteomes" id="UP000285301"/>
    </source>
</evidence>
<keyword evidence="3" id="KW-0813">Transport</keyword>
<dbReference type="InterPro" id="IPR008389">
    <property type="entry name" value="ATPase_V0-cplx_e1/e2_su"/>
</dbReference>
<dbReference type="PANTHER" id="PTHR12263:SF0">
    <property type="entry name" value="V-TYPE PROTON ATPASE SUBUNIT"/>
    <property type="match status" value="1"/>
</dbReference>
<dbReference type="EMBL" id="NCKU01000945">
    <property type="protein sequence ID" value="RWS13573.1"/>
    <property type="molecule type" value="Genomic_DNA"/>
</dbReference>
<comment type="similarity">
    <text evidence="2">Belongs to the V-ATPase e1/e2 subunit family.</text>
</comment>
<dbReference type="PANTHER" id="PTHR12263">
    <property type="entry name" value="VACUOLAR ATP SYNTHASE SUBUNIT H"/>
    <property type="match status" value="1"/>
</dbReference>
<dbReference type="Pfam" id="PF05493">
    <property type="entry name" value="ATP_synt_H"/>
    <property type="match status" value="1"/>
</dbReference>
<proteinExistence type="inferred from homology"/>
<keyword evidence="8 9" id="KW-0472">Membrane</keyword>
<evidence type="ECO:0000256" key="5">
    <source>
        <dbReference type="ARBA" id="ARBA00022781"/>
    </source>
</evidence>
<evidence type="ECO:0000256" key="8">
    <source>
        <dbReference type="ARBA" id="ARBA00023136"/>
    </source>
</evidence>
<evidence type="ECO:0000313" key="10">
    <source>
        <dbReference type="EMBL" id="RWS13573.1"/>
    </source>
</evidence>
<dbReference type="STRING" id="1965070.A0A3S4RA47"/>
<reference evidence="10 11" key="1">
    <citation type="journal article" date="2018" name="Gigascience">
        <title>Genomes of trombidid mites reveal novel predicted allergens and laterally-transferred genes associated with secondary metabolism.</title>
        <authorList>
            <person name="Dong X."/>
            <person name="Chaisiri K."/>
            <person name="Xia D."/>
            <person name="Armstrong S.D."/>
            <person name="Fang Y."/>
            <person name="Donnelly M.J."/>
            <person name="Kadowaki T."/>
            <person name="McGarry J.W."/>
            <person name="Darby A.C."/>
            <person name="Makepeace B.L."/>
        </authorList>
    </citation>
    <scope>NUCLEOTIDE SEQUENCE [LARGE SCALE GENOMIC DNA]</scope>
    <source>
        <strain evidence="10">UoL-WK</strain>
    </source>
</reference>
<dbReference type="GO" id="GO:0033179">
    <property type="term" value="C:proton-transporting V-type ATPase, V0 domain"/>
    <property type="evidence" value="ECO:0007669"/>
    <property type="project" value="InterPro"/>
</dbReference>
<evidence type="ECO:0000256" key="4">
    <source>
        <dbReference type="ARBA" id="ARBA00022692"/>
    </source>
</evidence>
<evidence type="ECO:0000256" key="3">
    <source>
        <dbReference type="ARBA" id="ARBA00022448"/>
    </source>
</evidence>